<dbReference type="Proteomes" id="UP000886803">
    <property type="component" value="Unassembled WGS sequence"/>
</dbReference>
<feature type="domain" description="PRD" evidence="2">
    <location>
        <begin position="65"/>
        <end position="170"/>
    </location>
</feature>
<dbReference type="NCBIfam" id="NF046042">
    <property type="entry name" value="LicT"/>
    <property type="match status" value="1"/>
</dbReference>
<dbReference type="InterPro" id="IPR004341">
    <property type="entry name" value="CAT_RNA-bd_dom"/>
</dbReference>
<dbReference type="PANTHER" id="PTHR30185">
    <property type="entry name" value="CRYPTIC BETA-GLUCOSIDE BGL OPERON ANTITERMINATOR"/>
    <property type="match status" value="1"/>
</dbReference>
<keyword evidence="1" id="KW-0677">Repeat</keyword>
<reference evidence="3" key="1">
    <citation type="journal article" date="2021" name="PeerJ">
        <title>Extensive microbial diversity within the chicken gut microbiome revealed by metagenomics and culture.</title>
        <authorList>
            <person name="Gilroy R."/>
            <person name="Ravi A."/>
            <person name="Getino M."/>
            <person name="Pursley I."/>
            <person name="Horton D.L."/>
            <person name="Alikhan N.F."/>
            <person name="Baker D."/>
            <person name="Gharbi K."/>
            <person name="Hall N."/>
            <person name="Watson M."/>
            <person name="Adriaenssens E.M."/>
            <person name="Foster-Nyarko E."/>
            <person name="Jarju S."/>
            <person name="Secka A."/>
            <person name="Antonio M."/>
            <person name="Oren A."/>
            <person name="Chaudhuri R.R."/>
            <person name="La Ragione R."/>
            <person name="Hildebrand F."/>
            <person name="Pallen M.J."/>
        </authorList>
    </citation>
    <scope>NUCLEOTIDE SEQUENCE</scope>
    <source>
        <strain evidence="3">ChiBcec8-13705</strain>
    </source>
</reference>
<dbReference type="InterPro" id="IPR036650">
    <property type="entry name" value="CAT_RNA-bd_dom_sf"/>
</dbReference>
<dbReference type="PANTHER" id="PTHR30185:SF15">
    <property type="entry name" value="CRYPTIC BETA-GLUCOSIDE BGL OPERON ANTITERMINATOR"/>
    <property type="match status" value="1"/>
</dbReference>
<feature type="domain" description="PRD" evidence="2">
    <location>
        <begin position="171"/>
        <end position="286"/>
    </location>
</feature>
<dbReference type="GO" id="GO:0006355">
    <property type="term" value="P:regulation of DNA-templated transcription"/>
    <property type="evidence" value="ECO:0007669"/>
    <property type="project" value="InterPro"/>
</dbReference>
<dbReference type="SUPFAM" id="SSF50151">
    <property type="entry name" value="SacY-like RNA-binding domain"/>
    <property type="match status" value="1"/>
</dbReference>
<protein>
    <submittedName>
        <fullName evidence="3">PRD domain-containing protein</fullName>
    </submittedName>
</protein>
<comment type="caution">
    <text evidence="3">The sequence shown here is derived from an EMBL/GenBank/DDBJ whole genome shotgun (WGS) entry which is preliminary data.</text>
</comment>
<evidence type="ECO:0000313" key="3">
    <source>
        <dbReference type="EMBL" id="HJB41368.1"/>
    </source>
</evidence>
<dbReference type="SUPFAM" id="SSF63520">
    <property type="entry name" value="PTS-regulatory domain, PRD"/>
    <property type="match status" value="2"/>
</dbReference>
<dbReference type="EMBL" id="DWYG01000027">
    <property type="protein sequence ID" value="HJB41368.1"/>
    <property type="molecule type" value="Genomic_DNA"/>
</dbReference>
<proteinExistence type="predicted"/>
<name>A0A9D2M5P4_9FIRM</name>
<organism evidence="3 4">
    <name type="scientific">Candidatus Gemmiger avicola</name>
    <dbReference type="NCBI Taxonomy" id="2838605"/>
    <lineage>
        <taxon>Bacteria</taxon>
        <taxon>Bacillati</taxon>
        <taxon>Bacillota</taxon>
        <taxon>Clostridia</taxon>
        <taxon>Eubacteriales</taxon>
        <taxon>Gemmiger</taxon>
    </lineage>
</organism>
<evidence type="ECO:0000256" key="1">
    <source>
        <dbReference type="ARBA" id="ARBA00022737"/>
    </source>
</evidence>
<dbReference type="Gene3D" id="1.10.1790.10">
    <property type="entry name" value="PRD domain"/>
    <property type="match status" value="2"/>
</dbReference>
<dbReference type="Gene3D" id="2.30.24.10">
    <property type="entry name" value="CAT RNA-binding domain"/>
    <property type="match status" value="1"/>
</dbReference>
<evidence type="ECO:0000259" key="2">
    <source>
        <dbReference type="PROSITE" id="PS51372"/>
    </source>
</evidence>
<dbReference type="AlphaFoldDB" id="A0A9D2M5P4"/>
<dbReference type="PROSITE" id="PS51372">
    <property type="entry name" value="PRD_2"/>
    <property type="match status" value="2"/>
</dbReference>
<reference evidence="3" key="2">
    <citation type="submission" date="2021-04" db="EMBL/GenBank/DDBJ databases">
        <authorList>
            <person name="Gilroy R."/>
        </authorList>
    </citation>
    <scope>NUCLEOTIDE SEQUENCE</scope>
    <source>
        <strain evidence="3">ChiBcec8-13705</strain>
    </source>
</reference>
<evidence type="ECO:0000313" key="4">
    <source>
        <dbReference type="Proteomes" id="UP000886803"/>
    </source>
</evidence>
<dbReference type="Pfam" id="PF00874">
    <property type="entry name" value="PRD"/>
    <property type="match status" value="2"/>
</dbReference>
<dbReference type="GO" id="GO:0003723">
    <property type="term" value="F:RNA binding"/>
    <property type="evidence" value="ECO:0007669"/>
    <property type="project" value="InterPro"/>
</dbReference>
<dbReference type="InterPro" id="IPR036634">
    <property type="entry name" value="PRD_sf"/>
</dbReference>
<dbReference type="InterPro" id="IPR050661">
    <property type="entry name" value="BglG_antiterminators"/>
</dbReference>
<dbReference type="Pfam" id="PF03123">
    <property type="entry name" value="CAT_RBD"/>
    <property type="match status" value="1"/>
</dbReference>
<dbReference type="InterPro" id="IPR011608">
    <property type="entry name" value="PRD"/>
</dbReference>
<gene>
    <name evidence="3" type="ORF">H9945_02605</name>
</gene>
<dbReference type="SMART" id="SM01061">
    <property type="entry name" value="CAT_RBD"/>
    <property type="match status" value="1"/>
</dbReference>
<accession>A0A9D2M5P4</accession>
<sequence length="289" mass="33365">MRIKKVINNNILCVIDEKGCESIVTGRGLGFGRKVGQFVDAALVEKTYRMEDKAGQRRLRELVEQIPLDHLQLTEELLARIQAAVRQPLNESLLITLADHISFAIRRKEQGIEFKNPLAGSILCYYPTEYQLGQQCLEQIRQTCGVALNPDEASFIALHIVNAELNTSMSEMYDITRLIDGVVEVVEYFYREQGRFDRDSLAFNRFVVHLRYFAQRLFQDKMMPDTEEEGDAAFRQMIAKSCARHYKCAQCVAEYVKNTWHKQLSQEELIYLTIHLKRVSGDLKASEHR</sequence>